<feature type="compositionally biased region" description="Polar residues" evidence="1">
    <location>
        <begin position="1"/>
        <end position="11"/>
    </location>
</feature>
<dbReference type="Proteomes" id="UP000246352">
    <property type="component" value="Unassembled WGS sequence"/>
</dbReference>
<evidence type="ECO:0000313" key="2">
    <source>
        <dbReference type="EMBL" id="PWW01516.1"/>
    </source>
</evidence>
<protein>
    <submittedName>
        <fullName evidence="2">Uncharacterized protein</fullName>
    </submittedName>
</protein>
<feature type="region of interest" description="Disordered" evidence="1">
    <location>
        <begin position="1"/>
        <end position="26"/>
    </location>
</feature>
<sequence>MLVAPQSSPVTLQFRPDGARARKSSQFASTIYPSANAEIDTAGMPAGGTLAAGTAYYPAGAYTRDPHMGERRSAEGG</sequence>
<keyword evidence="3" id="KW-1185">Reference proteome</keyword>
<dbReference type="EMBL" id="QGTR01000002">
    <property type="protein sequence ID" value="PWW01516.1"/>
    <property type="molecule type" value="Genomic_DNA"/>
</dbReference>
<evidence type="ECO:0000313" key="3">
    <source>
        <dbReference type="Proteomes" id="UP000246352"/>
    </source>
</evidence>
<comment type="caution">
    <text evidence="2">The sequence shown here is derived from an EMBL/GenBank/DDBJ whole genome shotgun (WGS) entry which is preliminary data.</text>
</comment>
<gene>
    <name evidence="2" type="ORF">DFR52_102178</name>
</gene>
<reference evidence="2 3" key="1">
    <citation type="submission" date="2018-05" db="EMBL/GenBank/DDBJ databases">
        <title>Genomic Encyclopedia of Type Strains, Phase IV (KMG-IV): sequencing the most valuable type-strain genomes for metagenomic binning, comparative biology and taxonomic classification.</title>
        <authorList>
            <person name="Goeker M."/>
        </authorList>
    </citation>
    <scope>NUCLEOTIDE SEQUENCE [LARGE SCALE GENOMIC DNA]</scope>
    <source>
        <strain evidence="2 3">DSM 16791</strain>
    </source>
</reference>
<name>A0A317PL39_9HYPH</name>
<organism evidence="2 3">
    <name type="scientific">Hoeflea marina</name>
    <dbReference type="NCBI Taxonomy" id="274592"/>
    <lineage>
        <taxon>Bacteria</taxon>
        <taxon>Pseudomonadati</taxon>
        <taxon>Pseudomonadota</taxon>
        <taxon>Alphaproteobacteria</taxon>
        <taxon>Hyphomicrobiales</taxon>
        <taxon>Rhizobiaceae</taxon>
        <taxon>Hoeflea</taxon>
    </lineage>
</organism>
<dbReference type="AlphaFoldDB" id="A0A317PL39"/>
<proteinExistence type="predicted"/>
<evidence type="ECO:0000256" key="1">
    <source>
        <dbReference type="SAM" id="MobiDB-lite"/>
    </source>
</evidence>
<accession>A0A317PL39</accession>